<feature type="non-terminal residue" evidence="1">
    <location>
        <position position="1"/>
    </location>
</feature>
<name>A0A382NUD3_9ZZZZ</name>
<accession>A0A382NUD3</accession>
<dbReference type="EMBL" id="UINC01102461">
    <property type="protein sequence ID" value="SVC64108.1"/>
    <property type="molecule type" value="Genomic_DNA"/>
</dbReference>
<organism evidence="1">
    <name type="scientific">marine metagenome</name>
    <dbReference type="NCBI Taxonomy" id="408172"/>
    <lineage>
        <taxon>unclassified sequences</taxon>
        <taxon>metagenomes</taxon>
        <taxon>ecological metagenomes</taxon>
    </lineage>
</organism>
<dbReference type="AlphaFoldDB" id="A0A382NUD3"/>
<gene>
    <name evidence="1" type="ORF">METZ01_LOCUS316962</name>
</gene>
<reference evidence="1" key="1">
    <citation type="submission" date="2018-05" db="EMBL/GenBank/DDBJ databases">
        <authorList>
            <person name="Lanie J.A."/>
            <person name="Ng W.-L."/>
            <person name="Kazmierczak K.M."/>
            <person name="Andrzejewski T.M."/>
            <person name="Davidsen T.M."/>
            <person name="Wayne K.J."/>
            <person name="Tettelin H."/>
            <person name="Glass J.I."/>
            <person name="Rusch D."/>
            <person name="Podicherti R."/>
            <person name="Tsui H.-C.T."/>
            <person name="Winkler M.E."/>
        </authorList>
    </citation>
    <scope>NUCLEOTIDE SEQUENCE</scope>
</reference>
<protein>
    <submittedName>
        <fullName evidence="1">Uncharacterized protein</fullName>
    </submittedName>
</protein>
<evidence type="ECO:0000313" key="1">
    <source>
        <dbReference type="EMBL" id="SVC64108.1"/>
    </source>
</evidence>
<sequence length="66" mass="7481">RPWGVSTETESWAMIELARSDLNLKDVEEIAVVRTDVELVKSAWKDVCLITGDPPAPMPYPNYFDD</sequence>
<proteinExistence type="predicted"/>